<dbReference type="PANTHER" id="PTHR47847:SF2">
    <property type="entry name" value="FCS-LIKE ZINC FINGER 17-RELATED"/>
    <property type="match status" value="1"/>
</dbReference>
<evidence type="ECO:0000313" key="6">
    <source>
        <dbReference type="EMBL" id="GKU92768.1"/>
    </source>
</evidence>
<protein>
    <recommendedName>
        <fullName evidence="5">FLZ-type domain-containing protein</fullName>
    </recommendedName>
</protein>
<dbReference type="Proteomes" id="UP001054252">
    <property type="component" value="Unassembled WGS sequence"/>
</dbReference>
<feature type="zinc finger region" description="FLZ-type" evidence="4">
    <location>
        <begin position="60"/>
        <end position="104"/>
    </location>
</feature>
<evidence type="ECO:0000256" key="2">
    <source>
        <dbReference type="ARBA" id="ARBA00022723"/>
    </source>
</evidence>
<dbReference type="GO" id="GO:0008270">
    <property type="term" value="F:zinc ion binding"/>
    <property type="evidence" value="ECO:0007669"/>
    <property type="project" value="UniProtKB-KW"/>
</dbReference>
<comment type="similarity">
    <text evidence="1">Belongs to the FLZ family.</text>
</comment>
<name>A0AAV5HV90_9ROSI</name>
<comment type="caution">
    <text evidence="6">The sequence shown here is derived from an EMBL/GenBank/DDBJ whole genome shotgun (WGS) entry which is preliminary data.</text>
</comment>
<organism evidence="6 7">
    <name type="scientific">Rubroshorea leprosula</name>
    <dbReference type="NCBI Taxonomy" id="152421"/>
    <lineage>
        <taxon>Eukaryota</taxon>
        <taxon>Viridiplantae</taxon>
        <taxon>Streptophyta</taxon>
        <taxon>Embryophyta</taxon>
        <taxon>Tracheophyta</taxon>
        <taxon>Spermatophyta</taxon>
        <taxon>Magnoliopsida</taxon>
        <taxon>eudicotyledons</taxon>
        <taxon>Gunneridae</taxon>
        <taxon>Pentapetalae</taxon>
        <taxon>rosids</taxon>
        <taxon>malvids</taxon>
        <taxon>Malvales</taxon>
        <taxon>Dipterocarpaceae</taxon>
        <taxon>Rubroshorea</taxon>
    </lineage>
</organism>
<dbReference type="AlphaFoldDB" id="A0AAV5HV90"/>
<gene>
    <name evidence="6" type="ORF">SLEP1_g6452</name>
</gene>
<proteinExistence type="inferred from homology"/>
<evidence type="ECO:0000256" key="1">
    <source>
        <dbReference type="ARBA" id="ARBA00009374"/>
    </source>
</evidence>
<accession>A0AAV5HV90</accession>
<dbReference type="InterPro" id="IPR044181">
    <property type="entry name" value="FLZ17/18"/>
</dbReference>
<evidence type="ECO:0000259" key="5">
    <source>
        <dbReference type="PROSITE" id="PS51795"/>
    </source>
</evidence>
<dbReference type="PROSITE" id="PS51795">
    <property type="entry name" value="ZF_FLZ"/>
    <property type="match status" value="1"/>
</dbReference>
<dbReference type="EMBL" id="BPVZ01000006">
    <property type="protein sequence ID" value="GKU92768.1"/>
    <property type="molecule type" value="Genomic_DNA"/>
</dbReference>
<feature type="domain" description="FLZ-type" evidence="5">
    <location>
        <begin position="60"/>
        <end position="104"/>
    </location>
</feature>
<evidence type="ECO:0000256" key="3">
    <source>
        <dbReference type="ARBA" id="ARBA00022771"/>
    </source>
</evidence>
<keyword evidence="3" id="KW-0862">Zinc</keyword>
<reference evidence="6 7" key="1">
    <citation type="journal article" date="2021" name="Commun. Biol.">
        <title>The genome of Shorea leprosula (Dipterocarpaceae) highlights the ecological relevance of drought in aseasonal tropical rainforests.</title>
        <authorList>
            <person name="Ng K.K.S."/>
            <person name="Kobayashi M.J."/>
            <person name="Fawcett J.A."/>
            <person name="Hatakeyama M."/>
            <person name="Paape T."/>
            <person name="Ng C.H."/>
            <person name="Ang C.C."/>
            <person name="Tnah L.H."/>
            <person name="Lee C.T."/>
            <person name="Nishiyama T."/>
            <person name="Sese J."/>
            <person name="O'Brien M.J."/>
            <person name="Copetti D."/>
            <person name="Mohd Noor M.I."/>
            <person name="Ong R.C."/>
            <person name="Putra M."/>
            <person name="Sireger I.Z."/>
            <person name="Indrioko S."/>
            <person name="Kosugi Y."/>
            <person name="Izuno A."/>
            <person name="Isagi Y."/>
            <person name="Lee S.L."/>
            <person name="Shimizu K.K."/>
        </authorList>
    </citation>
    <scope>NUCLEOTIDE SEQUENCE [LARGE SCALE GENOMIC DNA]</scope>
    <source>
        <strain evidence="6">214</strain>
    </source>
</reference>
<dbReference type="PANTHER" id="PTHR47847">
    <property type="entry name" value="FCS-LIKE ZINC FINGER 17"/>
    <property type="match status" value="1"/>
</dbReference>
<evidence type="ECO:0000313" key="7">
    <source>
        <dbReference type="Proteomes" id="UP001054252"/>
    </source>
</evidence>
<evidence type="ECO:0000256" key="4">
    <source>
        <dbReference type="PROSITE-ProRule" id="PRU01131"/>
    </source>
</evidence>
<keyword evidence="3" id="KW-0863">Zinc-finger</keyword>
<keyword evidence="7" id="KW-1185">Reference proteome</keyword>
<keyword evidence="2" id="KW-0479">Metal-binding</keyword>
<dbReference type="InterPro" id="IPR007650">
    <property type="entry name" value="Zf-FLZ_dom"/>
</dbReference>
<sequence>MLLKFKTPSSDTEKKRRDDVGLRILTQISHGKPINVVIKSALKKVNPPPAAAAAATPESCFLKSCHLCNKKLSLDKEVYMYRGDQGFCSIGCRDRQIVMDEMRKLEASTKQMVQSRRRCSATDRQETRRLLEELRHQHKPPPNQNKMHWTIV</sequence>
<dbReference type="Pfam" id="PF04570">
    <property type="entry name" value="zf-FLZ"/>
    <property type="match status" value="1"/>
</dbReference>